<reference evidence="2 3" key="1">
    <citation type="submission" date="2019-07" db="EMBL/GenBank/DDBJ databases">
        <title>Whole genome shotgun sequence of Staphylococcus piscifermentans NBRC 109625.</title>
        <authorList>
            <person name="Hosoyama A."/>
            <person name="Uohara A."/>
            <person name="Ohji S."/>
            <person name="Ichikawa N."/>
        </authorList>
    </citation>
    <scope>NUCLEOTIDE SEQUENCE [LARGE SCALE GENOMIC DNA]</scope>
    <source>
        <strain evidence="2 3">NBRC 109625</strain>
    </source>
</reference>
<name>A0A239U7M2_9STAP</name>
<gene>
    <name evidence="2" type="ORF">SPI02_01490</name>
</gene>
<sequence>MSSNIKRHNHLYNIYNTIQPDSIIALDNHPASYFIINLLNDKQVNVSVVTYSTDILKYLCKNTNFNIVFTSGKIDSGLHTITGAEVIKKFEQLQIDYYFCEANYLDDDANLYQIHEDIAQIQRCLITRSKASYLINYPALCNDDHSQKLSLIGQLV</sequence>
<proteinExistence type="predicted"/>
<dbReference type="InterPro" id="IPR014036">
    <property type="entry name" value="DeoR-like_C"/>
</dbReference>
<accession>A0A239U7M2</accession>
<dbReference type="OrthoDB" id="2413089at2"/>
<dbReference type="Proteomes" id="UP000321736">
    <property type="component" value="Unassembled WGS sequence"/>
</dbReference>
<dbReference type="SMART" id="SM01134">
    <property type="entry name" value="DeoRC"/>
    <property type="match status" value="1"/>
</dbReference>
<dbReference type="SUPFAM" id="SSF100950">
    <property type="entry name" value="NagB/RpiA/CoA transferase-like"/>
    <property type="match status" value="1"/>
</dbReference>
<dbReference type="Pfam" id="PF00455">
    <property type="entry name" value="DeoRC"/>
    <property type="match status" value="1"/>
</dbReference>
<feature type="domain" description="DeoR-like transcriptional repressor C-terminal sensor" evidence="1">
    <location>
        <begin position="16"/>
        <end position="135"/>
    </location>
</feature>
<dbReference type="RefSeq" id="WP_095105489.1">
    <property type="nucleotide sequence ID" value="NZ_BKAR01000001.1"/>
</dbReference>
<dbReference type="InterPro" id="IPR037171">
    <property type="entry name" value="NagB/RpiA_transferase-like"/>
</dbReference>
<dbReference type="EMBL" id="BKAR01000001">
    <property type="protein sequence ID" value="GEP83564.1"/>
    <property type="molecule type" value="Genomic_DNA"/>
</dbReference>
<organism evidence="2 3">
    <name type="scientific">Staphylococcus piscifermentans</name>
    <dbReference type="NCBI Taxonomy" id="70258"/>
    <lineage>
        <taxon>Bacteria</taxon>
        <taxon>Bacillati</taxon>
        <taxon>Bacillota</taxon>
        <taxon>Bacilli</taxon>
        <taxon>Bacillales</taxon>
        <taxon>Staphylococcaceae</taxon>
        <taxon>Staphylococcus</taxon>
    </lineage>
</organism>
<protein>
    <recommendedName>
        <fullName evidence="1">DeoR-like transcriptional repressor C-terminal sensor domain-containing protein</fullName>
    </recommendedName>
</protein>
<comment type="caution">
    <text evidence="2">The sequence shown here is derived from an EMBL/GenBank/DDBJ whole genome shotgun (WGS) entry which is preliminary data.</text>
</comment>
<keyword evidence="3" id="KW-1185">Reference proteome</keyword>
<dbReference type="AlphaFoldDB" id="A0A239U7M2"/>
<evidence type="ECO:0000313" key="3">
    <source>
        <dbReference type="Proteomes" id="UP000321736"/>
    </source>
</evidence>
<evidence type="ECO:0000313" key="2">
    <source>
        <dbReference type="EMBL" id="GEP83564.1"/>
    </source>
</evidence>
<evidence type="ECO:0000259" key="1">
    <source>
        <dbReference type="Pfam" id="PF00455"/>
    </source>
</evidence>